<accession>A0A382GHV7</accession>
<comment type="similarity">
    <text evidence="2">Belongs to the acyl-CoA dehydrogenase family.</text>
</comment>
<comment type="cofactor">
    <cofactor evidence="1">
        <name>FAD</name>
        <dbReference type="ChEBI" id="CHEBI:57692"/>
    </cofactor>
</comment>
<evidence type="ECO:0000313" key="8">
    <source>
        <dbReference type="EMBL" id="SVB74325.1"/>
    </source>
</evidence>
<dbReference type="PANTHER" id="PTHR43884">
    <property type="entry name" value="ACYL-COA DEHYDROGENASE"/>
    <property type="match status" value="1"/>
</dbReference>
<dbReference type="SUPFAM" id="SSF56645">
    <property type="entry name" value="Acyl-CoA dehydrogenase NM domain-like"/>
    <property type="match status" value="1"/>
</dbReference>
<evidence type="ECO:0000256" key="2">
    <source>
        <dbReference type="ARBA" id="ARBA00009347"/>
    </source>
</evidence>
<dbReference type="InterPro" id="IPR009075">
    <property type="entry name" value="AcylCo_DH/oxidase_C"/>
</dbReference>
<dbReference type="GO" id="GO:0050660">
    <property type="term" value="F:flavin adenine dinucleotide binding"/>
    <property type="evidence" value="ECO:0007669"/>
    <property type="project" value="InterPro"/>
</dbReference>
<organism evidence="8">
    <name type="scientific">marine metagenome</name>
    <dbReference type="NCBI Taxonomy" id="408172"/>
    <lineage>
        <taxon>unclassified sequences</taxon>
        <taxon>metagenomes</taxon>
        <taxon>ecological metagenomes</taxon>
    </lineage>
</organism>
<dbReference type="Pfam" id="PF02771">
    <property type="entry name" value="Acyl-CoA_dh_N"/>
    <property type="match status" value="1"/>
</dbReference>
<evidence type="ECO:0000256" key="4">
    <source>
        <dbReference type="ARBA" id="ARBA00022827"/>
    </source>
</evidence>
<dbReference type="FunFam" id="1.20.140.10:FF:000012">
    <property type="entry name" value="Acyl-CoA dehydrogenase fadE12"/>
    <property type="match status" value="1"/>
</dbReference>
<dbReference type="Gene3D" id="2.40.110.10">
    <property type="entry name" value="Butyryl-CoA Dehydrogenase, subunit A, domain 2"/>
    <property type="match status" value="1"/>
</dbReference>
<dbReference type="AlphaFoldDB" id="A0A382GHV7"/>
<feature type="domain" description="Acyl-CoA oxidase/dehydrogenase middle" evidence="6">
    <location>
        <begin position="123"/>
        <end position="220"/>
    </location>
</feature>
<reference evidence="8" key="1">
    <citation type="submission" date="2018-05" db="EMBL/GenBank/DDBJ databases">
        <authorList>
            <person name="Lanie J.A."/>
            <person name="Ng W.-L."/>
            <person name="Kazmierczak K.M."/>
            <person name="Andrzejewski T.M."/>
            <person name="Davidsen T.M."/>
            <person name="Wayne K.J."/>
            <person name="Tettelin H."/>
            <person name="Glass J.I."/>
            <person name="Rusch D."/>
            <person name="Podicherti R."/>
            <person name="Tsui H.-C.T."/>
            <person name="Winkler M.E."/>
        </authorList>
    </citation>
    <scope>NUCLEOTIDE SEQUENCE</scope>
</reference>
<evidence type="ECO:0000259" key="7">
    <source>
        <dbReference type="Pfam" id="PF02771"/>
    </source>
</evidence>
<dbReference type="InterPro" id="IPR013786">
    <property type="entry name" value="AcylCoA_DH/ox_N"/>
</dbReference>
<keyword evidence="3" id="KW-0285">Flavoprotein</keyword>
<dbReference type="InterPro" id="IPR037069">
    <property type="entry name" value="AcylCoA_DH/ox_N_sf"/>
</dbReference>
<dbReference type="SUPFAM" id="SSF47203">
    <property type="entry name" value="Acyl-CoA dehydrogenase C-terminal domain-like"/>
    <property type="match status" value="1"/>
</dbReference>
<evidence type="ECO:0008006" key="9">
    <source>
        <dbReference type="Google" id="ProtNLM"/>
    </source>
</evidence>
<dbReference type="Gene3D" id="1.10.540.10">
    <property type="entry name" value="Acyl-CoA dehydrogenase/oxidase, N-terminal domain"/>
    <property type="match status" value="1"/>
</dbReference>
<dbReference type="Pfam" id="PF00441">
    <property type="entry name" value="Acyl-CoA_dh_1"/>
    <property type="match status" value="1"/>
</dbReference>
<proteinExistence type="inferred from homology"/>
<feature type="domain" description="Acyl-CoA dehydrogenase/oxidase C-terminal" evidence="5">
    <location>
        <begin position="233"/>
        <end position="380"/>
    </location>
</feature>
<name>A0A382GHV7_9ZZZZ</name>
<dbReference type="Pfam" id="PF02770">
    <property type="entry name" value="Acyl-CoA_dh_M"/>
    <property type="match status" value="1"/>
</dbReference>
<evidence type="ECO:0000256" key="3">
    <source>
        <dbReference type="ARBA" id="ARBA00022630"/>
    </source>
</evidence>
<feature type="domain" description="Acyl-CoA dehydrogenase/oxidase N-terminal" evidence="7">
    <location>
        <begin position="6"/>
        <end position="118"/>
    </location>
</feature>
<dbReference type="InterPro" id="IPR006091">
    <property type="entry name" value="Acyl-CoA_Oxase/DH_mid-dom"/>
</dbReference>
<dbReference type="PIRSF" id="PIRSF016578">
    <property type="entry name" value="HsaA"/>
    <property type="match status" value="1"/>
</dbReference>
<dbReference type="EMBL" id="UINC01055446">
    <property type="protein sequence ID" value="SVB74325.1"/>
    <property type="molecule type" value="Genomic_DNA"/>
</dbReference>
<dbReference type="PANTHER" id="PTHR43884:SF12">
    <property type="entry name" value="ISOVALERYL-COA DEHYDROGENASE, MITOCHONDRIAL-RELATED"/>
    <property type="match status" value="1"/>
</dbReference>
<keyword evidence="4" id="KW-0274">FAD</keyword>
<dbReference type="InterPro" id="IPR036250">
    <property type="entry name" value="AcylCo_DH-like_C"/>
</dbReference>
<evidence type="ECO:0000259" key="6">
    <source>
        <dbReference type="Pfam" id="PF02770"/>
    </source>
</evidence>
<gene>
    <name evidence="8" type="ORF">METZ01_LOCUS227179</name>
</gene>
<dbReference type="Gene3D" id="1.20.140.10">
    <property type="entry name" value="Butyryl-CoA Dehydrogenase, subunit A, domain 3"/>
    <property type="match status" value="1"/>
</dbReference>
<dbReference type="InterPro" id="IPR009100">
    <property type="entry name" value="AcylCoA_DH/oxidase_NM_dom_sf"/>
</dbReference>
<evidence type="ECO:0000256" key="1">
    <source>
        <dbReference type="ARBA" id="ARBA00001974"/>
    </source>
</evidence>
<dbReference type="GO" id="GO:0003995">
    <property type="term" value="F:acyl-CoA dehydrogenase activity"/>
    <property type="evidence" value="ECO:0007669"/>
    <property type="project" value="TreeGrafter"/>
</dbReference>
<dbReference type="InterPro" id="IPR046373">
    <property type="entry name" value="Acyl-CoA_Oxase/DH_mid-dom_sf"/>
</dbReference>
<evidence type="ECO:0000259" key="5">
    <source>
        <dbReference type="Pfam" id="PF00441"/>
    </source>
</evidence>
<protein>
    <recommendedName>
        <fullName evidence="9">Acyl-CoA dehydrogenase</fullName>
    </recommendedName>
</protein>
<sequence length="388" mass="42775">MDFALTDNQRLIDEAVRSVCARFDDAYWLEHDRTGDFPEEFRRAMIEGGWLGIAMPEKYGGAGLGITDAAVLMHAVANSGGAMSAASAIHINIFGPHPIVVFGSEEQQQRWLPPLIDGCEIACFAVTEPDAGLDTGNLRTEARLKGGHYIINGQKIWTSTAQIADKVMLLARTTPRRSKASSVDGLSLFYTHLDRDRISVREIDKMGRKAVDSNELFIDDLIVPIEDRIGEEGKGFRYLLDGLNPERVLIAAEAIGIGRNALDRASRYASERIVFGRPIGKNQAIQHPLAQSWAELEAGWLLVLRAAWAYDQGLACGTEANAAKYFAAEAAYRACERALMAHGGMGYAREFQVERLLREVLIPRIAPVSQELVLSYLAERALGLPRSY</sequence>